<dbReference type="OrthoDB" id="9799096at2"/>
<dbReference type="PANTHER" id="PTHR43428:SF1">
    <property type="entry name" value="ARSENATE REDUCTASE"/>
    <property type="match status" value="1"/>
</dbReference>
<dbReference type="Pfam" id="PF01451">
    <property type="entry name" value="LMWPc"/>
    <property type="match status" value="1"/>
</dbReference>
<name>A0A5C6RLB3_9BACT</name>
<feature type="domain" description="Phosphotyrosine protein phosphatase I" evidence="2">
    <location>
        <begin position="5"/>
        <end position="138"/>
    </location>
</feature>
<dbReference type="Gene3D" id="3.40.50.2300">
    <property type="match status" value="1"/>
</dbReference>
<evidence type="ECO:0000259" key="2">
    <source>
        <dbReference type="SMART" id="SM00226"/>
    </source>
</evidence>
<dbReference type="Proteomes" id="UP000321580">
    <property type="component" value="Unassembled WGS sequence"/>
</dbReference>
<organism evidence="3 4">
    <name type="scientific">Phaeodactylibacter luteus</name>
    <dbReference type="NCBI Taxonomy" id="1564516"/>
    <lineage>
        <taxon>Bacteria</taxon>
        <taxon>Pseudomonadati</taxon>
        <taxon>Bacteroidota</taxon>
        <taxon>Saprospiria</taxon>
        <taxon>Saprospirales</taxon>
        <taxon>Haliscomenobacteraceae</taxon>
        <taxon>Phaeodactylibacter</taxon>
    </lineage>
</organism>
<protein>
    <submittedName>
        <fullName evidence="3">Arsenate reductase ArsC</fullName>
    </submittedName>
</protein>
<keyword evidence="4" id="KW-1185">Reference proteome</keyword>
<keyword evidence="1" id="KW-0059">Arsenical resistance</keyword>
<sequence length="144" mass="16318">MQPMKRVLVLCTGNSCRSQMAESYLRFYANELLEVESAGLRDQGVNPMTIKVMEEDNIDTEGLLSKPLSTFYGQHFDYLITVCNRAADADLAGLSYDEHIHFDIPDPALATGAPERVEREFLRVREIVKKNMLKFLGKLMAESQ</sequence>
<dbReference type="EMBL" id="VOOR01000024">
    <property type="protein sequence ID" value="TXB62745.1"/>
    <property type="molecule type" value="Genomic_DNA"/>
</dbReference>
<accession>A0A5C6RLB3</accession>
<evidence type="ECO:0000313" key="4">
    <source>
        <dbReference type="Proteomes" id="UP000321580"/>
    </source>
</evidence>
<evidence type="ECO:0000256" key="1">
    <source>
        <dbReference type="ARBA" id="ARBA00022849"/>
    </source>
</evidence>
<dbReference type="InterPro" id="IPR036196">
    <property type="entry name" value="Ptyr_pPase_sf"/>
</dbReference>
<gene>
    <name evidence="3" type="ORF">FRY97_12340</name>
</gene>
<dbReference type="CDD" id="cd16345">
    <property type="entry name" value="LMWP_ArsC"/>
    <property type="match status" value="1"/>
</dbReference>
<dbReference type="SMART" id="SM00226">
    <property type="entry name" value="LMWPc"/>
    <property type="match status" value="1"/>
</dbReference>
<dbReference type="GO" id="GO:0046685">
    <property type="term" value="P:response to arsenic-containing substance"/>
    <property type="evidence" value="ECO:0007669"/>
    <property type="project" value="UniProtKB-KW"/>
</dbReference>
<dbReference type="AlphaFoldDB" id="A0A5C6RLB3"/>
<dbReference type="SUPFAM" id="SSF52788">
    <property type="entry name" value="Phosphotyrosine protein phosphatases I"/>
    <property type="match status" value="1"/>
</dbReference>
<dbReference type="InterPro" id="IPR023485">
    <property type="entry name" value="Ptyr_pPase"/>
</dbReference>
<comment type="caution">
    <text evidence="3">The sequence shown here is derived from an EMBL/GenBank/DDBJ whole genome shotgun (WGS) entry which is preliminary data.</text>
</comment>
<dbReference type="PANTHER" id="PTHR43428">
    <property type="entry name" value="ARSENATE REDUCTASE"/>
    <property type="match status" value="1"/>
</dbReference>
<reference evidence="3 4" key="1">
    <citation type="submission" date="2019-08" db="EMBL/GenBank/DDBJ databases">
        <title>Genome of Phaeodactylibacter luteus.</title>
        <authorList>
            <person name="Bowman J.P."/>
        </authorList>
    </citation>
    <scope>NUCLEOTIDE SEQUENCE [LARGE SCALE GENOMIC DNA]</scope>
    <source>
        <strain evidence="3 4">KCTC 42180</strain>
    </source>
</reference>
<proteinExistence type="predicted"/>
<evidence type="ECO:0000313" key="3">
    <source>
        <dbReference type="EMBL" id="TXB62745.1"/>
    </source>
</evidence>